<evidence type="ECO:0000256" key="3">
    <source>
        <dbReference type="ARBA" id="ARBA00022448"/>
    </source>
</evidence>
<comment type="similarity">
    <text evidence="2 9">Belongs to the ABC-2 integral membrane protein family.</text>
</comment>
<comment type="caution">
    <text evidence="11">The sequence shown here is derived from an EMBL/GenBank/DDBJ whole genome shotgun (WGS) entry which is preliminary data.</text>
</comment>
<evidence type="ECO:0000256" key="5">
    <source>
        <dbReference type="ARBA" id="ARBA00022519"/>
    </source>
</evidence>
<evidence type="ECO:0000313" key="11">
    <source>
        <dbReference type="EMBL" id="MBL6456322.1"/>
    </source>
</evidence>
<evidence type="ECO:0000256" key="7">
    <source>
        <dbReference type="ARBA" id="ARBA00022989"/>
    </source>
</evidence>
<keyword evidence="5" id="KW-0997">Cell inner membrane</keyword>
<keyword evidence="6 9" id="KW-0812">Transmembrane</keyword>
<dbReference type="RefSeq" id="WP_202826040.1">
    <property type="nucleotide sequence ID" value="NZ_JAEUXJ010000004.1"/>
</dbReference>
<keyword evidence="7 9" id="KW-1133">Transmembrane helix</keyword>
<evidence type="ECO:0000256" key="9">
    <source>
        <dbReference type="RuleBase" id="RU361157"/>
    </source>
</evidence>
<accession>A0ABS1V4Y8</accession>
<dbReference type="PANTHER" id="PTHR30413:SF8">
    <property type="entry name" value="TRANSPORT PERMEASE PROTEIN"/>
    <property type="match status" value="1"/>
</dbReference>
<sequence length="290" mass="31891">MNSEAKILSAAGEARRPRTVIRPTRPFLGSVPDDLASLARYTGLFRAMTATRMKIRYRQSVLGWLWAVLQPLVLMLLYAAIFSHVVGYDTAPVPYPLYVMAGLLPWSFCSTAMSTAAGGMLSHQSLMAKVYFPREIVPLSYVAAALFDFLVALLVLLGMLLPYGMPISPWALSAIPVIAILTLHASALCLLLSAVQVRVRDINVTLPLMLQVLMFTAPVVYPAAAVPAWFRPYYWANPLAILVDDFRHAVLEGQVPSAGGLAYCAVTGAAFFLFAYWTFKRLEAKIVDEM</sequence>
<dbReference type="InterPro" id="IPR000412">
    <property type="entry name" value="ABC_2_transport"/>
</dbReference>
<reference evidence="11 12" key="1">
    <citation type="submission" date="2021-01" db="EMBL/GenBank/DDBJ databases">
        <title>Belnapia mucosa sp. nov. and Belnapia arida sp. nov., isolated from the Tabernas Desert (Almeria, Spain).</title>
        <authorList>
            <person name="Molina-Menor E."/>
            <person name="Vidal-Verdu A."/>
            <person name="Calonge A."/>
            <person name="Satari L."/>
            <person name="Pereto Magraner J."/>
            <person name="Porcar Miralles M."/>
        </authorList>
    </citation>
    <scope>NUCLEOTIDE SEQUENCE [LARGE SCALE GENOMIC DNA]</scope>
    <source>
        <strain evidence="11 12">T6</strain>
    </source>
</reference>
<dbReference type="PANTHER" id="PTHR30413">
    <property type="entry name" value="INNER MEMBRANE TRANSPORT PERMEASE"/>
    <property type="match status" value="1"/>
</dbReference>
<protein>
    <recommendedName>
        <fullName evidence="9">Transport permease protein</fullName>
    </recommendedName>
</protein>
<feature type="transmembrane region" description="Helical" evidence="9">
    <location>
        <begin position="204"/>
        <end position="230"/>
    </location>
</feature>
<dbReference type="PIRSF" id="PIRSF006648">
    <property type="entry name" value="DrrB"/>
    <property type="match status" value="1"/>
</dbReference>
<feature type="transmembrane region" description="Helical" evidence="9">
    <location>
        <begin position="97"/>
        <end position="121"/>
    </location>
</feature>
<evidence type="ECO:0000256" key="6">
    <source>
        <dbReference type="ARBA" id="ARBA00022692"/>
    </source>
</evidence>
<feature type="domain" description="ABC transmembrane type-2" evidence="10">
    <location>
        <begin position="62"/>
        <end position="282"/>
    </location>
</feature>
<evidence type="ECO:0000256" key="2">
    <source>
        <dbReference type="ARBA" id="ARBA00007783"/>
    </source>
</evidence>
<comment type="subcellular location">
    <subcellularLocation>
        <location evidence="1 9">Cell inner membrane</location>
        <topology evidence="1 9">Multi-pass membrane protein</topology>
    </subcellularLocation>
</comment>
<dbReference type="PROSITE" id="PS51012">
    <property type="entry name" value="ABC_TM2"/>
    <property type="match status" value="1"/>
</dbReference>
<feature type="transmembrane region" description="Helical" evidence="9">
    <location>
        <begin position="61"/>
        <end position="85"/>
    </location>
</feature>
<dbReference type="Pfam" id="PF01061">
    <property type="entry name" value="ABC2_membrane"/>
    <property type="match status" value="1"/>
</dbReference>
<evidence type="ECO:0000256" key="8">
    <source>
        <dbReference type="ARBA" id="ARBA00023136"/>
    </source>
</evidence>
<keyword evidence="3 9" id="KW-0813">Transport</keyword>
<keyword evidence="4 9" id="KW-1003">Cell membrane</keyword>
<dbReference type="InterPro" id="IPR047817">
    <property type="entry name" value="ABC2_TM_bact-type"/>
</dbReference>
<feature type="transmembrane region" description="Helical" evidence="9">
    <location>
        <begin position="170"/>
        <end position="192"/>
    </location>
</feature>
<feature type="transmembrane region" description="Helical" evidence="9">
    <location>
        <begin position="260"/>
        <end position="279"/>
    </location>
</feature>
<organism evidence="11 12">
    <name type="scientific">Belnapia mucosa</name>
    <dbReference type="NCBI Taxonomy" id="2804532"/>
    <lineage>
        <taxon>Bacteria</taxon>
        <taxon>Pseudomonadati</taxon>
        <taxon>Pseudomonadota</taxon>
        <taxon>Alphaproteobacteria</taxon>
        <taxon>Acetobacterales</taxon>
        <taxon>Roseomonadaceae</taxon>
        <taxon>Belnapia</taxon>
    </lineage>
</organism>
<dbReference type="PRINTS" id="PR00164">
    <property type="entry name" value="ABC2TRNSPORT"/>
</dbReference>
<gene>
    <name evidence="11" type="ORF">JMJ55_13390</name>
</gene>
<name>A0ABS1V4Y8_9PROT</name>
<keyword evidence="8 9" id="KW-0472">Membrane</keyword>
<keyword evidence="12" id="KW-1185">Reference proteome</keyword>
<dbReference type="Proteomes" id="UP000606490">
    <property type="component" value="Unassembled WGS sequence"/>
</dbReference>
<evidence type="ECO:0000256" key="4">
    <source>
        <dbReference type="ARBA" id="ARBA00022475"/>
    </source>
</evidence>
<dbReference type="EMBL" id="JAEUXJ010000004">
    <property type="protein sequence ID" value="MBL6456322.1"/>
    <property type="molecule type" value="Genomic_DNA"/>
</dbReference>
<dbReference type="InterPro" id="IPR013525">
    <property type="entry name" value="ABC2_TM"/>
</dbReference>
<proteinExistence type="inferred from homology"/>
<evidence type="ECO:0000259" key="10">
    <source>
        <dbReference type="PROSITE" id="PS51012"/>
    </source>
</evidence>
<feature type="transmembrane region" description="Helical" evidence="9">
    <location>
        <begin position="141"/>
        <end position="164"/>
    </location>
</feature>
<evidence type="ECO:0000256" key="1">
    <source>
        <dbReference type="ARBA" id="ARBA00004429"/>
    </source>
</evidence>
<evidence type="ECO:0000313" key="12">
    <source>
        <dbReference type="Proteomes" id="UP000606490"/>
    </source>
</evidence>